<dbReference type="InterPro" id="IPR002347">
    <property type="entry name" value="SDR_fam"/>
</dbReference>
<dbReference type="PRINTS" id="PR00080">
    <property type="entry name" value="SDRFAMILY"/>
</dbReference>
<dbReference type="Gene3D" id="3.40.50.720">
    <property type="entry name" value="NAD(P)-binding Rossmann-like Domain"/>
    <property type="match status" value="1"/>
</dbReference>
<comment type="caution">
    <text evidence="3">The sequence shown here is derived from an EMBL/GenBank/DDBJ whole genome shotgun (WGS) entry which is preliminary data.</text>
</comment>
<dbReference type="RefSeq" id="WP_065019207.1">
    <property type="nucleotide sequence ID" value="NZ_LZKG01000085.1"/>
</dbReference>
<gene>
    <name evidence="3" type="ORF">A5710_21310</name>
</gene>
<evidence type="ECO:0000313" key="4">
    <source>
        <dbReference type="Proteomes" id="UP000093943"/>
    </source>
</evidence>
<dbReference type="PRINTS" id="PR00081">
    <property type="entry name" value="GDHRDH"/>
</dbReference>
<dbReference type="GO" id="GO:0016616">
    <property type="term" value="F:oxidoreductase activity, acting on the CH-OH group of donors, NAD or NADP as acceptor"/>
    <property type="evidence" value="ECO:0007669"/>
    <property type="project" value="TreeGrafter"/>
</dbReference>
<proteinExistence type="inferred from homology"/>
<evidence type="ECO:0000256" key="2">
    <source>
        <dbReference type="ARBA" id="ARBA00023002"/>
    </source>
</evidence>
<dbReference type="PANTHER" id="PTHR42760">
    <property type="entry name" value="SHORT-CHAIN DEHYDROGENASES/REDUCTASES FAMILY MEMBER"/>
    <property type="match status" value="1"/>
</dbReference>
<dbReference type="GO" id="GO:0030497">
    <property type="term" value="P:fatty acid elongation"/>
    <property type="evidence" value="ECO:0007669"/>
    <property type="project" value="TreeGrafter"/>
</dbReference>
<keyword evidence="2" id="KW-0560">Oxidoreductase</keyword>
<dbReference type="FunFam" id="3.40.50.720:FF:000084">
    <property type="entry name" value="Short-chain dehydrogenase reductase"/>
    <property type="match status" value="1"/>
</dbReference>
<dbReference type="Proteomes" id="UP000093943">
    <property type="component" value="Unassembled WGS sequence"/>
</dbReference>
<comment type="similarity">
    <text evidence="1">Belongs to the short-chain dehydrogenases/reductases (SDR) family.</text>
</comment>
<protein>
    <submittedName>
        <fullName evidence="3">3-oxoacyl-ACP reductase</fullName>
    </submittedName>
</protein>
<dbReference type="EMBL" id="LZKG01000085">
    <property type="protein sequence ID" value="OBI29585.1"/>
    <property type="molecule type" value="Genomic_DNA"/>
</dbReference>
<name>A0A1A2XV02_MYCSD</name>
<organism evidence="3 4">
    <name type="scientific">Mycolicibacter sinensis (strain JDM601)</name>
    <name type="common">Mycobacterium sinense</name>
    <dbReference type="NCBI Taxonomy" id="875328"/>
    <lineage>
        <taxon>Bacteria</taxon>
        <taxon>Bacillati</taxon>
        <taxon>Actinomycetota</taxon>
        <taxon>Actinomycetes</taxon>
        <taxon>Mycobacteriales</taxon>
        <taxon>Mycobacteriaceae</taxon>
        <taxon>Mycolicibacter</taxon>
    </lineage>
</organism>
<dbReference type="PANTHER" id="PTHR42760:SF135">
    <property type="entry name" value="BLL7886 PROTEIN"/>
    <property type="match status" value="1"/>
</dbReference>
<dbReference type="SUPFAM" id="SSF51735">
    <property type="entry name" value="NAD(P)-binding Rossmann-fold domains"/>
    <property type="match status" value="1"/>
</dbReference>
<accession>A0A1A2XV02</accession>
<evidence type="ECO:0000313" key="3">
    <source>
        <dbReference type="EMBL" id="OBI29585.1"/>
    </source>
</evidence>
<dbReference type="InterPro" id="IPR036291">
    <property type="entry name" value="NAD(P)-bd_dom_sf"/>
</dbReference>
<evidence type="ECO:0000256" key="1">
    <source>
        <dbReference type="ARBA" id="ARBA00006484"/>
    </source>
</evidence>
<reference evidence="4" key="1">
    <citation type="submission" date="2016-06" db="EMBL/GenBank/DDBJ databases">
        <authorList>
            <person name="Sutton G."/>
            <person name="Brinkac L."/>
            <person name="Sanka R."/>
            <person name="Adams M."/>
            <person name="Lau E."/>
            <person name="Sam S."/>
            <person name="Sreng N."/>
            <person name="Him V."/>
            <person name="Kerleguer A."/>
            <person name="Cheng S."/>
        </authorList>
    </citation>
    <scope>NUCLEOTIDE SEQUENCE [LARGE SCALE GENOMIC DNA]</scope>
    <source>
        <strain evidence="4">E1876</strain>
    </source>
</reference>
<dbReference type="CDD" id="cd05233">
    <property type="entry name" value="SDR_c"/>
    <property type="match status" value="1"/>
</dbReference>
<dbReference type="AlphaFoldDB" id="A0A1A2XV02"/>
<dbReference type="Pfam" id="PF13561">
    <property type="entry name" value="adh_short_C2"/>
    <property type="match status" value="1"/>
</dbReference>
<sequence>MSQMHKVAVITGASRGIGAELVSAYRKLDYAVVAAARSAAEFDDPQVLAVPVDVAAPGAGRQLIDAALDRFGRVDTLINNAGIFIAKPFTDYTDEDYEAVTGVNLRGFFEVSRSALAAMLSRDGGGHIVNVSTSLVDHAYSQIPAALASLTKGGLNAVTKELAIEYASRGIRVNTVALGTISTPMHDPSTHDMLAALHPLGRIGEIADVVDAVMYLENAPFVTGEILHVDGGQSAGH</sequence>